<dbReference type="InterPro" id="IPR010559">
    <property type="entry name" value="Sig_transdc_His_kin_internal"/>
</dbReference>
<keyword evidence="4" id="KW-0808">Transferase</keyword>
<reference evidence="4 5" key="1">
    <citation type="submission" date="2021-12" db="EMBL/GenBank/DDBJ databases">
        <title>Genome sequencing of bacteria with rrn-lacking chromosome and rrn-plasmid.</title>
        <authorList>
            <person name="Anda M."/>
            <person name="Iwasaki W."/>
        </authorList>
    </citation>
    <scope>NUCLEOTIDE SEQUENCE [LARGE SCALE GENOMIC DNA]</scope>
    <source>
        <strain evidence="4 5">DSM 100852</strain>
        <plasmid evidence="4 5">pFA4</plasmid>
    </source>
</reference>
<feature type="domain" description="Signal transduction histidine kinase internal region" evidence="3">
    <location>
        <begin position="141"/>
        <end position="219"/>
    </location>
</feature>
<sequence>MSKYGHLAFWAALIGLRFTNLLGKTGVMESALVILCDFTVYIAVFYLSSFLHRKYFKASWVSAIIYTLSVVATAFLGAASLRAVNVALSIFAGIDLSVVVYGAGVFKIIFFMTFGLLFEYGAAKGKAERETREINRQKQEAELLFLKNQMNPHFFFNTLNNLYGLVYRKDDRAPDILLKLSETMRYIIYETKNDTVPLQKEIAFVRNYFELEKLRFRNKDRVNLKTKGEFASPIEKIAPLVLLPCIENCFKHSDVDNRTDTFIDITISVNGKSLSMQCQNSINLEKVHGEGGVGLDNIRKRMELLYPNNHTFETYTQNGIYIADINIPLSSCNSNSSL</sequence>
<keyword evidence="2" id="KW-1133">Transmembrane helix</keyword>
<name>A0AAU9CJS1_9BACT</name>
<dbReference type="PANTHER" id="PTHR34220:SF7">
    <property type="entry name" value="SENSOR HISTIDINE KINASE YPDA"/>
    <property type="match status" value="1"/>
</dbReference>
<evidence type="ECO:0000313" key="4">
    <source>
        <dbReference type="EMBL" id="BDD12359.1"/>
    </source>
</evidence>
<feature type="coiled-coil region" evidence="1">
    <location>
        <begin position="120"/>
        <end position="147"/>
    </location>
</feature>
<dbReference type="KEGG" id="fax:FUAX_47910"/>
<feature type="transmembrane region" description="Helical" evidence="2">
    <location>
        <begin position="31"/>
        <end position="51"/>
    </location>
</feature>
<gene>
    <name evidence="4" type="ORF">FUAX_47910</name>
</gene>
<dbReference type="Gene3D" id="3.30.565.10">
    <property type="entry name" value="Histidine kinase-like ATPase, C-terminal domain"/>
    <property type="match status" value="1"/>
</dbReference>
<keyword evidence="2" id="KW-0812">Transmembrane</keyword>
<evidence type="ECO:0000313" key="5">
    <source>
        <dbReference type="Proteomes" id="UP001348817"/>
    </source>
</evidence>
<dbReference type="RefSeq" id="WP_338395710.1">
    <property type="nucleotide sequence ID" value="NZ_AP025318.1"/>
</dbReference>
<evidence type="ECO:0000256" key="2">
    <source>
        <dbReference type="SAM" id="Phobius"/>
    </source>
</evidence>
<keyword evidence="5" id="KW-1185">Reference proteome</keyword>
<proteinExistence type="predicted"/>
<keyword evidence="4" id="KW-0614">Plasmid</keyword>
<dbReference type="AlphaFoldDB" id="A0AAU9CJS1"/>
<dbReference type="GO" id="GO:0016020">
    <property type="term" value="C:membrane"/>
    <property type="evidence" value="ECO:0007669"/>
    <property type="project" value="InterPro"/>
</dbReference>
<dbReference type="InterPro" id="IPR036890">
    <property type="entry name" value="HATPase_C_sf"/>
</dbReference>
<feature type="transmembrane region" description="Helical" evidence="2">
    <location>
        <begin position="63"/>
        <end position="92"/>
    </location>
</feature>
<dbReference type="GO" id="GO:0000155">
    <property type="term" value="F:phosphorelay sensor kinase activity"/>
    <property type="evidence" value="ECO:0007669"/>
    <property type="project" value="InterPro"/>
</dbReference>
<dbReference type="EMBL" id="AP025318">
    <property type="protein sequence ID" value="BDD12359.1"/>
    <property type="molecule type" value="Genomic_DNA"/>
</dbReference>
<keyword evidence="4" id="KW-0418">Kinase</keyword>
<dbReference type="Pfam" id="PF06580">
    <property type="entry name" value="His_kinase"/>
    <property type="match status" value="1"/>
</dbReference>
<geneLocation type="plasmid" evidence="4 5">
    <name>pFA4</name>
</geneLocation>
<accession>A0AAU9CJS1</accession>
<evidence type="ECO:0000259" key="3">
    <source>
        <dbReference type="Pfam" id="PF06580"/>
    </source>
</evidence>
<protein>
    <submittedName>
        <fullName evidence="4">Sensor histidine kinase</fullName>
    </submittedName>
</protein>
<dbReference type="PANTHER" id="PTHR34220">
    <property type="entry name" value="SENSOR HISTIDINE KINASE YPDA"/>
    <property type="match status" value="1"/>
</dbReference>
<feature type="transmembrane region" description="Helical" evidence="2">
    <location>
        <begin position="98"/>
        <end position="122"/>
    </location>
</feature>
<dbReference type="InterPro" id="IPR050640">
    <property type="entry name" value="Bact_2-comp_sensor_kinase"/>
</dbReference>
<keyword evidence="1" id="KW-0175">Coiled coil</keyword>
<keyword evidence="2" id="KW-0472">Membrane</keyword>
<dbReference type="Proteomes" id="UP001348817">
    <property type="component" value="Plasmid pFA4"/>
</dbReference>
<organism evidence="4 5">
    <name type="scientific">Fulvitalea axinellae</name>
    <dbReference type="NCBI Taxonomy" id="1182444"/>
    <lineage>
        <taxon>Bacteria</taxon>
        <taxon>Pseudomonadati</taxon>
        <taxon>Bacteroidota</taxon>
        <taxon>Cytophagia</taxon>
        <taxon>Cytophagales</taxon>
        <taxon>Persicobacteraceae</taxon>
        <taxon>Fulvitalea</taxon>
    </lineage>
</organism>
<evidence type="ECO:0000256" key="1">
    <source>
        <dbReference type="SAM" id="Coils"/>
    </source>
</evidence>